<evidence type="ECO:0000313" key="2">
    <source>
        <dbReference type="EMBL" id="MEW9918785.1"/>
    </source>
</evidence>
<feature type="transmembrane region" description="Helical" evidence="1">
    <location>
        <begin position="31"/>
        <end position="49"/>
    </location>
</feature>
<dbReference type="EMBL" id="JBFNXX010000002">
    <property type="protein sequence ID" value="MEW9918785.1"/>
    <property type="molecule type" value="Genomic_DNA"/>
</dbReference>
<organism evidence="2 3">
    <name type="scientific">Sulfitobacter sediminis</name>
    <dbReference type="NCBI Taxonomy" id="3234186"/>
    <lineage>
        <taxon>Bacteria</taxon>
        <taxon>Pseudomonadati</taxon>
        <taxon>Pseudomonadota</taxon>
        <taxon>Alphaproteobacteria</taxon>
        <taxon>Rhodobacterales</taxon>
        <taxon>Roseobacteraceae</taxon>
        <taxon>Sulfitobacter</taxon>
    </lineage>
</organism>
<keyword evidence="1" id="KW-0812">Transmembrane</keyword>
<protein>
    <submittedName>
        <fullName evidence="2">Uncharacterized protein</fullName>
    </submittedName>
</protein>
<keyword evidence="3" id="KW-1185">Reference proteome</keyword>
<proteinExistence type="predicted"/>
<evidence type="ECO:0000313" key="3">
    <source>
        <dbReference type="Proteomes" id="UP001556098"/>
    </source>
</evidence>
<name>A0ABV3RII6_9RHOB</name>
<gene>
    <name evidence="2" type="ORF">AB2B41_04180</name>
</gene>
<keyword evidence="1" id="KW-0472">Membrane</keyword>
<dbReference type="Proteomes" id="UP001556098">
    <property type="component" value="Unassembled WGS sequence"/>
</dbReference>
<comment type="caution">
    <text evidence="2">The sequence shown here is derived from an EMBL/GenBank/DDBJ whole genome shotgun (WGS) entry which is preliminary data.</text>
</comment>
<feature type="transmembrane region" description="Helical" evidence="1">
    <location>
        <begin position="7"/>
        <end position="25"/>
    </location>
</feature>
<sequence length="51" mass="5276">MPTFRFALIPLSVLVAAGITVWGLPLAGPQGLVIALPLALIAAAALQLIRR</sequence>
<reference evidence="2 3" key="1">
    <citation type="submission" date="2024-07" db="EMBL/GenBank/DDBJ databases">
        <title>Marimonas sp.nov., isolated from tidal-flat sediment.</title>
        <authorList>
            <person name="Jayan J.N."/>
            <person name="Lee S.S."/>
        </authorList>
    </citation>
    <scope>NUCLEOTIDE SEQUENCE [LARGE SCALE GENOMIC DNA]</scope>
    <source>
        <strain evidence="2 3">MJW-29</strain>
    </source>
</reference>
<evidence type="ECO:0000256" key="1">
    <source>
        <dbReference type="SAM" id="Phobius"/>
    </source>
</evidence>
<accession>A0ABV3RII6</accession>
<keyword evidence="1" id="KW-1133">Transmembrane helix</keyword>
<dbReference type="RefSeq" id="WP_367876484.1">
    <property type="nucleotide sequence ID" value="NZ_JBFNXX010000002.1"/>
</dbReference>